<comment type="caution">
    <text evidence="2">The sequence shown here is derived from an EMBL/GenBank/DDBJ whole genome shotgun (WGS) entry which is preliminary data.</text>
</comment>
<dbReference type="InterPro" id="IPR000209">
    <property type="entry name" value="Peptidase_S8/S53_dom"/>
</dbReference>
<dbReference type="Gene3D" id="3.40.50.200">
    <property type="entry name" value="Peptidase S8/S53 domain"/>
    <property type="match status" value="1"/>
</dbReference>
<proteinExistence type="predicted"/>
<dbReference type="AlphaFoldDB" id="A0A3D2X7G1"/>
<name>A0A3D2X7G1_9FIRM</name>
<evidence type="ECO:0000313" key="2">
    <source>
        <dbReference type="EMBL" id="HCL02573.1"/>
    </source>
</evidence>
<dbReference type="EMBL" id="DPVV01000300">
    <property type="protein sequence ID" value="HCL02573.1"/>
    <property type="molecule type" value="Genomic_DNA"/>
</dbReference>
<evidence type="ECO:0000313" key="3">
    <source>
        <dbReference type="Proteomes" id="UP000262969"/>
    </source>
</evidence>
<feature type="domain" description="Peptidase S8/S53" evidence="1">
    <location>
        <begin position="16"/>
        <end position="222"/>
    </location>
</feature>
<gene>
    <name evidence="2" type="ORF">DHW61_09180</name>
</gene>
<dbReference type="SUPFAM" id="SSF52743">
    <property type="entry name" value="Subtilisin-like"/>
    <property type="match status" value="1"/>
</dbReference>
<evidence type="ECO:0000259" key="1">
    <source>
        <dbReference type="Pfam" id="PF00082"/>
    </source>
</evidence>
<dbReference type="GO" id="GO:0004252">
    <property type="term" value="F:serine-type endopeptidase activity"/>
    <property type="evidence" value="ECO:0007669"/>
    <property type="project" value="InterPro"/>
</dbReference>
<organism evidence="2 3">
    <name type="scientific">Lachnoclostridium phytofermentans</name>
    <dbReference type="NCBI Taxonomy" id="66219"/>
    <lineage>
        <taxon>Bacteria</taxon>
        <taxon>Bacillati</taxon>
        <taxon>Bacillota</taxon>
        <taxon>Clostridia</taxon>
        <taxon>Lachnospirales</taxon>
        <taxon>Lachnospiraceae</taxon>
    </lineage>
</organism>
<reference evidence="2 3" key="1">
    <citation type="journal article" date="2018" name="Nat. Biotechnol.">
        <title>A standardized bacterial taxonomy based on genome phylogeny substantially revises the tree of life.</title>
        <authorList>
            <person name="Parks D.H."/>
            <person name="Chuvochina M."/>
            <person name="Waite D.W."/>
            <person name="Rinke C."/>
            <person name="Skarshewski A."/>
            <person name="Chaumeil P.A."/>
            <person name="Hugenholtz P."/>
        </authorList>
    </citation>
    <scope>NUCLEOTIDE SEQUENCE [LARGE SCALE GENOMIC DNA]</scope>
    <source>
        <strain evidence="2">UBA11728</strain>
    </source>
</reference>
<protein>
    <recommendedName>
        <fullName evidence="1">Peptidase S8/S53 domain-containing protein</fullName>
    </recommendedName>
</protein>
<dbReference type="GO" id="GO:0006508">
    <property type="term" value="P:proteolysis"/>
    <property type="evidence" value="ECO:0007669"/>
    <property type="project" value="InterPro"/>
</dbReference>
<dbReference type="Pfam" id="PF00082">
    <property type="entry name" value="Peptidase_S8"/>
    <property type="match status" value="1"/>
</dbReference>
<accession>A0A3D2X7G1</accession>
<sequence length="243" mass="26546">MKNIAIIHMEESTMNSVIGLIDNGVFLNHFVNLTELAESISIDSECNLKMSSRERWLTHGTICASIIKKYAPNSEIISICLKPKNNMTSVKQLIAAIDLLDKLEVKLINISVGTVGYNDLVELKGSIENASNNGCVLVASGDNHGLRAYPSYFESVIGVAQLNEKLVNLCGFTRHSSLITGINYLANGVHELKQLSGNNYITPNAASFSTCYMTACIFNLMSNQTLTEVPAVINVLNEITETE</sequence>
<dbReference type="Proteomes" id="UP000262969">
    <property type="component" value="Unassembled WGS sequence"/>
</dbReference>
<dbReference type="InterPro" id="IPR036852">
    <property type="entry name" value="Peptidase_S8/S53_dom_sf"/>
</dbReference>